<reference evidence="2 3" key="1">
    <citation type="submission" date="2017-08" db="EMBL/GenBank/DDBJ databases">
        <title>Infants hospitalized years apart are colonized by the same room-sourced microbial strains.</title>
        <authorList>
            <person name="Brooks B."/>
            <person name="Olm M.R."/>
            <person name="Firek B.A."/>
            <person name="Baker R."/>
            <person name="Thomas B.C."/>
            <person name="Morowitz M.J."/>
            <person name="Banfield J.F."/>
        </authorList>
    </citation>
    <scope>NUCLEOTIDE SEQUENCE [LARGE SCALE GENOMIC DNA]</scope>
    <source>
        <strain evidence="2">S2_012_000_R2_81</strain>
    </source>
</reference>
<dbReference type="InterPro" id="IPR029787">
    <property type="entry name" value="Nucleotide_cyclase"/>
</dbReference>
<name>A0A2W5FQB1_9BURK</name>
<organism evidence="2 3">
    <name type="scientific">Roseateles depolymerans</name>
    <dbReference type="NCBI Taxonomy" id="76731"/>
    <lineage>
        <taxon>Bacteria</taxon>
        <taxon>Pseudomonadati</taxon>
        <taxon>Pseudomonadota</taxon>
        <taxon>Betaproteobacteria</taxon>
        <taxon>Burkholderiales</taxon>
        <taxon>Sphaerotilaceae</taxon>
        <taxon>Roseateles</taxon>
    </lineage>
</organism>
<dbReference type="PROSITE" id="PS50887">
    <property type="entry name" value="GGDEF"/>
    <property type="match status" value="1"/>
</dbReference>
<gene>
    <name evidence="2" type="ORF">DI603_04910</name>
</gene>
<dbReference type="SUPFAM" id="SSF55073">
    <property type="entry name" value="Nucleotide cyclase"/>
    <property type="match status" value="1"/>
</dbReference>
<comment type="caution">
    <text evidence="2">The sequence shown here is derived from an EMBL/GenBank/DDBJ whole genome shotgun (WGS) entry which is preliminary data.</text>
</comment>
<dbReference type="Pfam" id="PF00990">
    <property type="entry name" value="GGDEF"/>
    <property type="match status" value="1"/>
</dbReference>
<dbReference type="InterPro" id="IPR000160">
    <property type="entry name" value="GGDEF_dom"/>
</dbReference>
<evidence type="ECO:0000259" key="1">
    <source>
        <dbReference type="PROSITE" id="PS50887"/>
    </source>
</evidence>
<evidence type="ECO:0000313" key="2">
    <source>
        <dbReference type="EMBL" id="PZP35216.1"/>
    </source>
</evidence>
<evidence type="ECO:0000313" key="3">
    <source>
        <dbReference type="Proteomes" id="UP000249633"/>
    </source>
</evidence>
<dbReference type="EMBL" id="QFOD01000003">
    <property type="protein sequence ID" value="PZP35216.1"/>
    <property type="molecule type" value="Genomic_DNA"/>
</dbReference>
<sequence>MPARLLAAEDDPMPARATPSEAVPRVESLAAFGLRVSPVITHSRRYGSKVAVLWIDTEVLAPEDRTCSPLSREQLTQALSSRLRNRVRATDLVLQVGEHAFAVLLLSAGLDEAATVEQRLKQLLNGPYGVESGLMYVGLHMGYATFPDAGRDGAELAAKARAAAQCPR</sequence>
<dbReference type="Gene3D" id="3.30.70.270">
    <property type="match status" value="1"/>
</dbReference>
<dbReference type="InterPro" id="IPR043128">
    <property type="entry name" value="Rev_trsase/Diguanyl_cyclase"/>
</dbReference>
<dbReference type="Proteomes" id="UP000249633">
    <property type="component" value="Unassembled WGS sequence"/>
</dbReference>
<accession>A0A2W5FQB1</accession>
<proteinExistence type="predicted"/>
<protein>
    <recommendedName>
        <fullName evidence="1">GGDEF domain-containing protein</fullName>
    </recommendedName>
</protein>
<dbReference type="AlphaFoldDB" id="A0A2W5FQB1"/>
<feature type="domain" description="GGDEF" evidence="1">
    <location>
        <begin position="48"/>
        <end position="168"/>
    </location>
</feature>